<sequence>MIFTNHQLLNKDQIEVLGTQKLDLNDLIEDFAVTPENKIIFPAAKIVHPNTSENTHDNSANQINTTIVYDFETLRKLRVRCDTTERSRLTGRNEEKYVRGNEKVTHDFLYVGRKQLQSSETCRKIEAQRQKFLLDNNYRQIVVSHTDCGYSFRGSEKEKMARDYADFICDGTNDTEVLQQAIDSYPGENLLILLMEDEYTLTPATGSGTEKDPYICLKIDRENLIIRSCDRKTNVTFKKGIERSNAFLFDIQCDNVDISNINYCLDELDIEYEEYKYPEPTDEILKIKSYIESFDPSEKIFTKKQALDLIKKSISETNTNGG</sequence>
<gene>
    <name evidence="1" type="ORF">B9O19_00649</name>
</gene>
<name>A0A2K9P0N6_9FIRM</name>
<dbReference type="KEGG" id="mpec:B9O19_00649"/>
<evidence type="ECO:0000313" key="2">
    <source>
        <dbReference type="Proteomes" id="UP000235589"/>
    </source>
</evidence>
<dbReference type="GeneID" id="98062076"/>
<evidence type="ECO:0000313" key="1">
    <source>
        <dbReference type="EMBL" id="AUO18832.1"/>
    </source>
</evidence>
<keyword evidence="2" id="KW-1185">Reference proteome</keyword>
<reference evidence="1 2" key="1">
    <citation type="submission" date="2017-04" db="EMBL/GenBank/DDBJ databases">
        <title>Monoglobus pectinilyticus 14 draft genome.</title>
        <authorList>
            <person name="Kim C."/>
            <person name="Rosendale D.I."/>
            <person name="Kelly W.J."/>
            <person name="Tannock G.W."/>
            <person name="Patchett M.L."/>
            <person name="Jordens J.Z."/>
        </authorList>
    </citation>
    <scope>NUCLEOTIDE SEQUENCE [LARGE SCALE GENOMIC DNA]</scope>
    <source>
        <strain evidence="1 2">14</strain>
    </source>
</reference>
<protein>
    <submittedName>
        <fullName evidence="1">Uncharacterized protein</fullName>
    </submittedName>
</protein>
<dbReference type="EMBL" id="CP020991">
    <property type="protein sequence ID" value="AUO18832.1"/>
    <property type="molecule type" value="Genomic_DNA"/>
</dbReference>
<proteinExistence type="predicted"/>
<accession>A0A2K9P0N6</accession>
<organism evidence="1 2">
    <name type="scientific">Monoglobus pectinilyticus</name>
    <dbReference type="NCBI Taxonomy" id="1981510"/>
    <lineage>
        <taxon>Bacteria</taxon>
        <taxon>Bacillati</taxon>
        <taxon>Bacillota</taxon>
        <taxon>Clostridia</taxon>
        <taxon>Monoglobales</taxon>
        <taxon>Monoglobaceae</taxon>
        <taxon>Monoglobus</taxon>
    </lineage>
</organism>
<dbReference type="Proteomes" id="UP000235589">
    <property type="component" value="Chromosome"/>
</dbReference>
<dbReference type="RefSeq" id="WP_102365085.1">
    <property type="nucleotide sequence ID" value="NZ_CP020991.1"/>
</dbReference>
<dbReference type="AlphaFoldDB" id="A0A2K9P0N6"/>